<dbReference type="Proteomes" id="UP001460270">
    <property type="component" value="Unassembled WGS sequence"/>
</dbReference>
<proteinExistence type="inferred from homology"/>
<dbReference type="GO" id="GO:0072557">
    <property type="term" value="C:IPAF inflammasome complex"/>
    <property type="evidence" value="ECO:0007669"/>
    <property type="project" value="TreeGrafter"/>
</dbReference>
<name>A0AAW0N1Q9_9GOBI</name>
<dbReference type="GO" id="GO:0042981">
    <property type="term" value="P:regulation of apoptotic process"/>
    <property type="evidence" value="ECO:0007669"/>
    <property type="project" value="InterPro"/>
</dbReference>
<evidence type="ECO:0000256" key="2">
    <source>
        <dbReference type="PIRSR" id="PIRSR038001-1"/>
    </source>
</evidence>
<dbReference type="InterPro" id="IPR001309">
    <property type="entry name" value="Pept_C14_p20"/>
</dbReference>
<evidence type="ECO:0000256" key="1">
    <source>
        <dbReference type="ARBA" id="ARBA00010134"/>
    </source>
</evidence>
<dbReference type="GO" id="GO:0006508">
    <property type="term" value="P:proteolysis"/>
    <property type="evidence" value="ECO:0007669"/>
    <property type="project" value="InterPro"/>
</dbReference>
<comment type="caution">
    <text evidence="7">The sequence shown here is derived from an EMBL/GenBank/DDBJ whole genome shotgun (WGS) entry which is preliminary data.</text>
</comment>
<organism evidence="7 8">
    <name type="scientific">Mugilogobius chulae</name>
    <name type="common">yellowstripe goby</name>
    <dbReference type="NCBI Taxonomy" id="88201"/>
    <lineage>
        <taxon>Eukaryota</taxon>
        <taxon>Metazoa</taxon>
        <taxon>Chordata</taxon>
        <taxon>Craniata</taxon>
        <taxon>Vertebrata</taxon>
        <taxon>Euteleostomi</taxon>
        <taxon>Actinopterygii</taxon>
        <taxon>Neopterygii</taxon>
        <taxon>Teleostei</taxon>
        <taxon>Neoteleostei</taxon>
        <taxon>Acanthomorphata</taxon>
        <taxon>Gobiaria</taxon>
        <taxon>Gobiiformes</taxon>
        <taxon>Gobioidei</taxon>
        <taxon>Gobiidae</taxon>
        <taxon>Gobionellinae</taxon>
        <taxon>Mugilogobius</taxon>
    </lineage>
</organism>
<dbReference type="InterPro" id="IPR001315">
    <property type="entry name" value="CARD"/>
</dbReference>
<keyword evidence="8" id="KW-1185">Reference proteome</keyword>
<dbReference type="CDD" id="cd00032">
    <property type="entry name" value="CASc"/>
    <property type="match status" value="1"/>
</dbReference>
<comment type="similarity">
    <text evidence="1 3">Belongs to the peptidase C14A family.</text>
</comment>
<feature type="domain" description="CARD" evidence="6">
    <location>
        <begin position="1"/>
        <end position="86"/>
    </location>
</feature>
<dbReference type="SUPFAM" id="SSF47986">
    <property type="entry name" value="DEATH domain"/>
    <property type="match status" value="1"/>
</dbReference>
<dbReference type="Gene3D" id="1.10.533.10">
    <property type="entry name" value="Death Domain, Fas"/>
    <property type="match status" value="1"/>
</dbReference>
<evidence type="ECO:0000259" key="5">
    <source>
        <dbReference type="PROSITE" id="PS50208"/>
    </source>
</evidence>
<dbReference type="PROSITE" id="PS50207">
    <property type="entry name" value="CASPASE_P10"/>
    <property type="match status" value="1"/>
</dbReference>
<dbReference type="GO" id="GO:0004197">
    <property type="term" value="F:cysteine-type endopeptidase activity"/>
    <property type="evidence" value="ECO:0007669"/>
    <property type="project" value="InterPro"/>
</dbReference>
<reference evidence="8" key="1">
    <citation type="submission" date="2024-04" db="EMBL/GenBank/DDBJ databases">
        <title>Salinicola lusitanus LLJ914,a marine bacterium isolated from the Okinawa Trough.</title>
        <authorList>
            <person name="Li J."/>
        </authorList>
    </citation>
    <scope>NUCLEOTIDE SEQUENCE [LARGE SCALE GENOMIC DNA]</scope>
</reference>
<dbReference type="GO" id="GO:0050727">
    <property type="term" value="P:regulation of inflammatory response"/>
    <property type="evidence" value="ECO:0007669"/>
    <property type="project" value="TreeGrafter"/>
</dbReference>
<dbReference type="GO" id="GO:0072559">
    <property type="term" value="C:NLRP3 inflammasome complex"/>
    <property type="evidence" value="ECO:0007669"/>
    <property type="project" value="TreeGrafter"/>
</dbReference>
<protein>
    <recommendedName>
        <fullName evidence="9">Caspase-1</fullName>
    </recommendedName>
</protein>
<gene>
    <name evidence="7" type="ORF">WMY93_028822</name>
</gene>
<dbReference type="Gene3D" id="3.40.50.1460">
    <property type="match status" value="1"/>
</dbReference>
<evidence type="ECO:0000259" key="6">
    <source>
        <dbReference type="PROSITE" id="PS50209"/>
    </source>
</evidence>
<dbReference type="PANTHER" id="PTHR47901">
    <property type="entry name" value="CASPASE RECRUITMENT DOMAIN-CONTAINING PROTEIN 18"/>
    <property type="match status" value="1"/>
</dbReference>
<feature type="active site" evidence="2">
    <location>
        <position position="215"/>
    </location>
</feature>
<evidence type="ECO:0000313" key="7">
    <source>
        <dbReference type="EMBL" id="KAK7882648.1"/>
    </source>
</evidence>
<evidence type="ECO:0008006" key="9">
    <source>
        <dbReference type="Google" id="ProtNLM"/>
    </source>
</evidence>
<dbReference type="InterPro" id="IPR033139">
    <property type="entry name" value="Caspase_cys_AS"/>
</dbReference>
<dbReference type="InterPro" id="IPR015917">
    <property type="entry name" value="Pept_C14A"/>
</dbReference>
<evidence type="ECO:0000259" key="4">
    <source>
        <dbReference type="PROSITE" id="PS50207"/>
    </source>
</evidence>
<dbReference type="PROSITE" id="PS50208">
    <property type="entry name" value="CASPASE_P20"/>
    <property type="match status" value="1"/>
</dbReference>
<dbReference type="EMBL" id="JBBPFD010000021">
    <property type="protein sequence ID" value="KAK7882648.1"/>
    <property type="molecule type" value="Genomic_DNA"/>
</dbReference>
<dbReference type="SUPFAM" id="SSF52129">
    <property type="entry name" value="Caspase-like"/>
    <property type="match status" value="1"/>
</dbReference>
<sequence>MADKLAKMRTKFVKNVSVEIIKQLLDYLLDEKILNDGEKNSIMEGNQMTSDKARQLIDTVKKKGNTASNKLISHLQECDPTLYENLCCGVIVKSAVQESQVPNEPQEWSPTLRKTTYAFWKDKQNKKDVYPVTLISSKNRVALLITNITFEDESHNRNGAAKDEEDTEKLLNDLGYEVVKHTNLTAKQMDDALVKFSKHPKLKETDSVFVVIMSHGKRGVVCGVKSNPFSEEERDELPIDNIYNHLNAQNCPYLVNKPKIIIIQACRGKESGKVPKFDSVMADGAIVKDAIEYIHKEKDFSSLLSSTPDTPSYRHKTKGSFLIQFIVEVFNNFAHDTNIDELFRKVMQRFEELESKFKQMPTKDRCTLTRNFFLFPGLNQMS</sequence>
<feature type="domain" description="Caspase family p10" evidence="4">
    <location>
        <begin position="290"/>
        <end position="376"/>
    </location>
</feature>
<dbReference type="Pfam" id="PF00656">
    <property type="entry name" value="Peptidase_C14"/>
    <property type="match status" value="1"/>
</dbReference>
<dbReference type="InterPro" id="IPR002138">
    <property type="entry name" value="Pept_C14_p10"/>
</dbReference>
<accession>A0AAW0N1Q9</accession>
<dbReference type="InterPro" id="IPR011600">
    <property type="entry name" value="Pept_C14_caspase"/>
</dbReference>
<dbReference type="InterPro" id="IPR002398">
    <property type="entry name" value="Pept_C14"/>
</dbReference>
<feature type="active site" evidence="2">
    <location>
        <position position="266"/>
    </location>
</feature>
<dbReference type="Pfam" id="PF00619">
    <property type="entry name" value="CARD"/>
    <property type="match status" value="1"/>
</dbReference>
<dbReference type="AlphaFoldDB" id="A0AAW0N1Q9"/>
<dbReference type="InterPro" id="IPR011029">
    <property type="entry name" value="DEATH-like_dom_sf"/>
</dbReference>
<dbReference type="SMART" id="SM00115">
    <property type="entry name" value="CASc"/>
    <property type="match status" value="1"/>
</dbReference>
<dbReference type="PRINTS" id="PR00376">
    <property type="entry name" value="IL1BCENZYME"/>
</dbReference>
<dbReference type="PANTHER" id="PTHR47901:SF3">
    <property type="entry name" value="CASPASE-1"/>
    <property type="match status" value="1"/>
</dbReference>
<dbReference type="InterPro" id="IPR029030">
    <property type="entry name" value="Caspase-like_dom_sf"/>
</dbReference>
<dbReference type="PROSITE" id="PS01122">
    <property type="entry name" value="CASPASE_CYS"/>
    <property type="match status" value="1"/>
</dbReference>
<feature type="domain" description="Caspase family p20" evidence="5">
    <location>
        <begin position="138"/>
        <end position="270"/>
    </location>
</feature>
<dbReference type="PROSITE" id="PS50209">
    <property type="entry name" value="CARD"/>
    <property type="match status" value="1"/>
</dbReference>
<evidence type="ECO:0000256" key="3">
    <source>
        <dbReference type="RuleBase" id="RU003971"/>
    </source>
</evidence>
<dbReference type="PIRSF" id="PIRSF038001">
    <property type="entry name" value="Caspase_ICE"/>
    <property type="match status" value="1"/>
</dbReference>
<dbReference type="GO" id="GO:0097169">
    <property type="term" value="C:AIM2 inflammasome complex"/>
    <property type="evidence" value="ECO:0007669"/>
    <property type="project" value="TreeGrafter"/>
</dbReference>
<evidence type="ECO:0000313" key="8">
    <source>
        <dbReference type="Proteomes" id="UP001460270"/>
    </source>
</evidence>
<dbReference type="SMART" id="SM00114">
    <property type="entry name" value="CARD"/>
    <property type="match status" value="1"/>
</dbReference>